<keyword evidence="4" id="KW-0862">Zinc</keyword>
<accession>A0ABV8DB36</accession>
<organism evidence="8 9">
    <name type="scientific">Acidovorax facilis</name>
    <dbReference type="NCBI Taxonomy" id="12917"/>
    <lineage>
        <taxon>Bacteria</taxon>
        <taxon>Pseudomonadati</taxon>
        <taxon>Pseudomonadota</taxon>
        <taxon>Betaproteobacteria</taxon>
        <taxon>Burkholderiales</taxon>
        <taxon>Comamonadaceae</taxon>
        <taxon>Acidovorax</taxon>
    </lineage>
</organism>
<evidence type="ECO:0000256" key="4">
    <source>
        <dbReference type="ARBA" id="ARBA00022833"/>
    </source>
</evidence>
<evidence type="ECO:0000259" key="7">
    <source>
        <dbReference type="Pfam" id="PF14464"/>
    </source>
</evidence>
<protein>
    <submittedName>
        <fullName evidence="8">PRTRC system protein A</fullName>
    </submittedName>
</protein>
<keyword evidence="3" id="KW-0378">Hydrolase</keyword>
<sequence length="211" mass="23044">MSMDSMIQQAFPLRVATTECTLPFQDDAPVSYAVASDGLWQDLSSDWLALRHRVAVSDIYLPYGPLKPMVEWKCSFPPIAIWQAFAEQARQAMPNECAALFVWAPSTDSWRLAMRDALSASPTRVDYRNPVLEPGEIAVVDIHSHGRLPAGFSSVDDLDDAGSVKVSAVFGDLDTTVSVAMRLCVAGLHYKLKLGSDGSFQLGQIIEGAPR</sequence>
<gene>
    <name evidence="8" type="ORF">ACFOW3_12885</name>
</gene>
<reference evidence="9" key="1">
    <citation type="journal article" date="2019" name="Int. J. Syst. Evol. Microbiol.">
        <title>The Global Catalogue of Microorganisms (GCM) 10K type strain sequencing project: providing services to taxonomists for standard genome sequencing and annotation.</title>
        <authorList>
            <consortium name="The Broad Institute Genomics Platform"/>
            <consortium name="The Broad Institute Genome Sequencing Center for Infectious Disease"/>
            <person name="Wu L."/>
            <person name="Ma J."/>
        </authorList>
    </citation>
    <scope>NUCLEOTIDE SEQUENCE [LARGE SCALE GENOMIC DNA]</scope>
    <source>
        <strain evidence="9">CCUG 2113</strain>
    </source>
</reference>
<dbReference type="RefSeq" id="WP_055397616.1">
    <property type="nucleotide sequence ID" value="NZ_JAMXAX010000137.1"/>
</dbReference>
<feature type="domain" description="JAB" evidence="7">
    <location>
        <begin position="80"/>
        <end position="176"/>
    </location>
</feature>
<dbReference type="InterPro" id="IPR022499">
    <property type="entry name" value="PRTRC_protein-A"/>
</dbReference>
<evidence type="ECO:0000313" key="9">
    <source>
        <dbReference type="Proteomes" id="UP001595693"/>
    </source>
</evidence>
<keyword evidence="5" id="KW-0482">Metalloprotease</keyword>
<evidence type="ECO:0000259" key="6">
    <source>
        <dbReference type="Pfam" id="PF09436"/>
    </source>
</evidence>
<keyword evidence="9" id="KW-1185">Reference proteome</keyword>
<evidence type="ECO:0000256" key="5">
    <source>
        <dbReference type="ARBA" id="ARBA00023049"/>
    </source>
</evidence>
<evidence type="ECO:0000313" key="8">
    <source>
        <dbReference type="EMBL" id="MFC3935511.1"/>
    </source>
</evidence>
<dbReference type="EMBL" id="JBHSAJ010000035">
    <property type="protein sequence ID" value="MFC3935511.1"/>
    <property type="molecule type" value="Genomic_DNA"/>
</dbReference>
<feature type="domain" description="DUF2016" evidence="6">
    <location>
        <begin position="2"/>
        <end position="72"/>
    </location>
</feature>
<evidence type="ECO:0000256" key="2">
    <source>
        <dbReference type="ARBA" id="ARBA00022723"/>
    </source>
</evidence>
<comment type="caution">
    <text evidence="8">The sequence shown here is derived from an EMBL/GenBank/DDBJ whole genome shotgun (WGS) entry which is preliminary data.</text>
</comment>
<proteinExistence type="predicted"/>
<keyword evidence="1" id="KW-0645">Protease</keyword>
<keyword evidence="2" id="KW-0479">Metal-binding</keyword>
<dbReference type="InterPro" id="IPR028090">
    <property type="entry name" value="JAB_dom_prok"/>
</dbReference>
<evidence type="ECO:0000256" key="1">
    <source>
        <dbReference type="ARBA" id="ARBA00022670"/>
    </source>
</evidence>
<dbReference type="Pfam" id="PF09436">
    <property type="entry name" value="DUF2016"/>
    <property type="match status" value="1"/>
</dbReference>
<evidence type="ECO:0000256" key="3">
    <source>
        <dbReference type="ARBA" id="ARBA00022801"/>
    </source>
</evidence>
<name>A0ABV8DB36_9BURK</name>
<dbReference type="Pfam" id="PF14464">
    <property type="entry name" value="Prok-JAB"/>
    <property type="match status" value="1"/>
</dbReference>
<dbReference type="InterPro" id="IPR018560">
    <property type="entry name" value="DUF2016"/>
</dbReference>
<dbReference type="Proteomes" id="UP001595693">
    <property type="component" value="Unassembled WGS sequence"/>
</dbReference>
<dbReference type="NCBIfam" id="TIGR03735">
    <property type="entry name" value="PRTRC_A"/>
    <property type="match status" value="1"/>
</dbReference>